<accession>A0A4Y2WQR8</accession>
<name>A0A4Y2WQR8_ARAVE</name>
<organism evidence="1 3">
    <name type="scientific">Araneus ventricosus</name>
    <name type="common">Orbweaver spider</name>
    <name type="synonym">Epeira ventricosa</name>
    <dbReference type="NCBI Taxonomy" id="182803"/>
    <lineage>
        <taxon>Eukaryota</taxon>
        <taxon>Metazoa</taxon>
        <taxon>Ecdysozoa</taxon>
        <taxon>Arthropoda</taxon>
        <taxon>Chelicerata</taxon>
        <taxon>Arachnida</taxon>
        <taxon>Araneae</taxon>
        <taxon>Araneomorphae</taxon>
        <taxon>Entelegynae</taxon>
        <taxon>Araneoidea</taxon>
        <taxon>Araneidae</taxon>
        <taxon>Araneus</taxon>
    </lineage>
</organism>
<sequence length="100" mass="11039">MDLVILNSGQMTRTVSETASNSVNLDASNRMVIAQKFDFEGSGSFLSRDRYGKESIDGYANRESGCREIKVRVAEKKLLDGGDFIDPIVKRFSLSSSDPL</sequence>
<dbReference type="EMBL" id="BGPR01063985">
    <property type="protein sequence ID" value="GBO39079.1"/>
    <property type="molecule type" value="Genomic_DNA"/>
</dbReference>
<dbReference type="Proteomes" id="UP000499080">
    <property type="component" value="Unassembled WGS sequence"/>
</dbReference>
<proteinExistence type="predicted"/>
<evidence type="ECO:0000313" key="1">
    <source>
        <dbReference type="EMBL" id="GBO39058.1"/>
    </source>
</evidence>
<reference evidence="1 3" key="1">
    <citation type="journal article" date="2019" name="Sci. Rep.">
        <title>Orb-weaving spider Araneus ventricosus genome elucidates the spidroin gene catalogue.</title>
        <authorList>
            <person name="Kono N."/>
            <person name="Nakamura H."/>
            <person name="Ohtoshi R."/>
            <person name="Moran D.A.P."/>
            <person name="Shinohara A."/>
            <person name="Yoshida Y."/>
            <person name="Fujiwara M."/>
            <person name="Mori M."/>
            <person name="Tomita M."/>
            <person name="Arakawa K."/>
        </authorList>
    </citation>
    <scope>NUCLEOTIDE SEQUENCE [LARGE SCALE GENOMIC DNA]</scope>
</reference>
<keyword evidence="3" id="KW-1185">Reference proteome</keyword>
<gene>
    <name evidence="1" type="ORF">AVEN_50377_1</name>
    <name evidence="2" type="ORF">AVEN_73761_1</name>
</gene>
<comment type="caution">
    <text evidence="1">The sequence shown here is derived from an EMBL/GenBank/DDBJ whole genome shotgun (WGS) entry which is preliminary data.</text>
</comment>
<evidence type="ECO:0000313" key="3">
    <source>
        <dbReference type="Proteomes" id="UP000499080"/>
    </source>
</evidence>
<dbReference type="AlphaFoldDB" id="A0A4Y2WQR8"/>
<dbReference type="EMBL" id="BGPR01063970">
    <property type="protein sequence ID" value="GBO39058.1"/>
    <property type="molecule type" value="Genomic_DNA"/>
</dbReference>
<evidence type="ECO:0000313" key="2">
    <source>
        <dbReference type="EMBL" id="GBO39079.1"/>
    </source>
</evidence>
<protein>
    <submittedName>
        <fullName evidence="1">Uncharacterized protein</fullName>
    </submittedName>
</protein>